<dbReference type="InterPro" id="IPR000182">
    <property type="entry name" value="GNAT_dom"/>
</dbReference>
<dbReference type="InterPro" id="IPR016181">
    <property type="entry name" value="Acyl_CoA_acyltransferase"/>
</dbReference>
<dbReference type="CDD" id="cd04301">
    <property type="entry name" value="NAT_SF"/>
    <property type="match status" value="1"/>
</dbReference>
<evidence type="ECO:0000259" key="5">
    <source>
        <dbReference type="PROSITE" id="PS51186"/>
    </source>
</evidence>
<gene>
    <name evidence="6" type="ORF">CLV85_0748</name>
</gene>
<keyword evidence="7" id="KW-1185">Reference proteome</keyword>
<dbReference type="GO" id="GO:0008080">
    <property type="term" value="F:N-acetyltransferase activity"/>
    <property type="evidence" value="ECO:0007669"/>
    <property type="project" value="InterPro"/>
</dbReference>
<dbReference type="Pfam" id="PF00583">
    <property type="entry name" value="Acetyltransf_1"/>
    <property type="match status" value="1"/>
</dbReference>
<dbReference type="NCBIfam" id="TIGR01575">
    <property type="entry name" value="rimI"/>
    <property type="match status" value="1"/>
</dbReference>
<dbReference type="InterPro" id="IPR006464">
    <property type="entry name" value="AcTrfase_RimI/Ard1"/>
</dbReference>
<dbReference type="EMBL" id="PGFH01000001">
    <property type="protein sequence ID" value="PJJ81571.1"/>
    <property type="molecule type" value="Genomic_DNA"/>
</dbReference>
<keyword evidence="2" id="KW-0963">Cytoplasm</keyword>
<dbReference type="InterPro" id="IPR050680">
    <property type="entry name" value="YpeA/RimI_acetyltransf"/>
</dbReference>
<evidence type="ECO:0000313" key="6">
    <source>
        <dbReference type="EMBL" id="PJJ81571.1"/>
    </source>
</evidence>
<evidence type="ECO:0000313" key="7">
    <source>
        <dbReference type="Proteomes" id="UP000231742"/>
    </source>
</evidence>
<dbReference type="PANTHER" id="PTHR43420">
    <property type="entry name" value="ACETYLTRANSFERASE"/>
    <property type="match status" value="1"/>
</dbReference>
<protein>
    <submittedName>
        <fullName evidence="6">Ribosomal-protein-alanine N-acetyltransferase</fullName>
    </submittedName>
</protein>
<proteinExistence type="inferred from homology"/>
<dbReference type="Proteomes" id="UP000231742">
    <property type="component" value="Unassembled WGS sequence"/>
</dbReference>
<dbReference type="PROSITE" id="PS51186">
    <property type="entry name" value="GNAT"/>
    <property type="match status" value="1"/>
</dbReference>
<dbReference type="PANTHER" id="PTHR43420:SF44">
    <property type="entry name" value="ACETYLTRANSFERASE YPEA"/>
    <property type="match status" value="1"/>
</dbReference>
<dbReference type="RefSeq" id="WP_100388237.1">
    <property type="nucleotide sequence ID" value="NZ_BMZU01000001.1"/>
</dbReference>
<evidence type="ECO:0000256" key="1">
    <source>
        <dbReference type="ARBA" id="ARBA00005395"/>
    </source>
</evidence>
<dbReference type="OrthoDB" id="529907at2"/>
<dbReference type="AlphaFoldDB" id="A0A2M9D781"/>
<name>A0A2M9D781_9MICO</name>
<accession>A0A2M9D781</accession>
<dbReference type="SUPFAM" id="SSF55729">
    <property type="entry name" value="Acyl-CoA N-acyltransferases (Nat)"/>
    <property type="match status" value="1"/>
</dbReference>
<feature type="domain" description="N-acetyltransferase" evidence="5">
    <location>
        <begin position="3"/>
        <end position="153"/>
    </location>
</feature>
<evidence type="ECO:0000256" key="4">
    <source>
        <dbReference type="ARBA" id="ARBA00023315"/>
    </source>
</evidence>
<comment type="similarity">
    <text evidence="1">Belongs to the acetyltransferase family. RimI subfamily.</text>
</comment>
<reference evidence="6 7" key="1">
    <citation type="submission" date="2017-11" db="EMBL/GenBank/DDBJ databases">
        <title>Genomic Encyclopedia of Archaeal and Bacterial Type Strains, Phase II (KMG-II): From Individual Species to Whole Genera.</title>
        <authorList>
            <person name="Goeker M."/>
        </authorList>
    </citation>
    <scope>NUCLEOTIDE SEQUENCE [LARGE SCALE GENOMIC DNA]</scope>
    <source>
        <strain evidence="6 7">DSM 16400</strain>
    </source>
</reference>
<keyword evidence="4" id="KW-0012">Acyltransferase</keyword>
<organism evidence="6 7">
    <name type="scientific">Salinibacterium amurskyense</name>
    <dbReference type="NCBI Taxonomy" id="205941"/>
    <lineage>
        <taxon>Bacteria</taxon>
        <taxon>Bacillati</taxon>
        <taxon>Actinomycetota</taxon>
        <taxon>Actinomycetes</taxon>
        <taxon>Micrococcales</taxon>
        <taxon>Microbacteriaceae</taxon>
        <taxon>Salinibacterium</taxon>
    </lineage>
</organism>
<evidence type="ECO:0000256" key="3">
    <source>
        <dbReference type="ARBA" id="ARBA00022679"/>
    </source>
</evidence>
<evidence type="ECO:0000256" key="2">
    <source>
        <dbReference type="ARBA" id="ARBA00022490"/>
    </source>
</evidence>
<sequence>MSWQLRRATIKDLDAIMAIEASEFANDAWSSDMMRGELGDNHGYYLVATTLEEPGVVQAYAGLRAPYRSGQADIQTIAVAPDARRHGIGRALMHALMVEARDRGASELFLEVRDDNPSAQKLYDSLGFERIAVRPNYYQPDGVDAIVMQLTIPEPKLAPAVGQ</sequence>
<dbReference type="Gene3D" id="3.40.630.30">
    <property type="match status" value="1"/>
</dbReference>
<comment type="caution">
    <text evidence="6">The sequence shown here is derived from an EMBL/GenBank/DDBJ whole genome shotgun (WGS) entry which is preliminary data.</text>
</comment>
<keyword evidence="3 6" id="KW-0808">Transferase</keyword>